<dbReference type="AlphaFoldDB" id="A0A7Y0L573"/>
<proteinExistence type="predicted"/>
<dbReference type="RefSeq" id="WP_169099666.1">
    <property type="nucleotide sequence ID" value="NZ_JABBVZ010000034.1"/>
</dbReference>
<organism evidence="1 2">
    <name type="scientific">Sulfobacillus harzensis</name>
    <dbReference type="NCBI Taxonomy" id="2729629"/>
    <lineage>
        <taxon>Bacteria</taxon>
        <taxon>Bacillati</taxon>
        <taxon>Bacillota</taxon>
        <taxon>Clostridia</taxon>
        <taxon>Eubacteriales</taxon>
        <taxon>Clostridiales Family XVII. Incertae Sedis</taxon>
        <taxon>Sulfobacillus</taxon>
    </lineage>
</organism>
<evidence type="ECO:0008006" key="3">
    <source>
        <dbReference type="Google" id="ProtNLM"/>
    </source>
</evidence>
<gene>
    <name evidence="1" type="ORF">HIJ39_11130</name>
</gene>
<protein>
    <recommendedName>
        <fullName evidence="3">Replication-relaxation</fullName>
    </recommendedName>
</protein>
<reference evidence="1 2" key="1">
    <citation type="submission" date="2020-04" db="EMBL/GenBank/DDBJ databases">
        <authorList>
            <person name="Zhang R."/>
            <person name="Schippers A."/>
        </authorList>
    </citation>
    <scope>NUCLEOTIDE SEQUENCE [LARGE SCALE GENOMIC DNA]</scope>
    <source>
        <strain evidence="1 2">DSM 109850</strain>
    </source>
</reference>
<sequence>MIRRLEWEATPWRSVNPPEPWTGPVPIWAMQALWVLAEYRYCNTPQLKQLAWPSIQERQGRNRLQKLWTAGWIQYTGVLSQALRGQGRYPRVWALTPAGDAQVRQWTRSWNSDHVWPDWEAPWPLYAIPRFLHDLELVDLAIALSRTWQDVDADPWIVNPGILGTRRAWRRFPAAGGAVVLAPDLLVMDRTYTRRPILVEYERFNDRDKYWGKLQRLAKVLANHTYQAHFALPPLMLTVIWRDPGPTRPHGDRSRHGGLGLSALAQRSGIRPDHLAFLFADELTTESPGTTRLLAADGTRSTQRLADLGLPVARGGLPQIQT</sequence>
<name>A0A7Y0L573_9FIRM</name>
<evidence type="ECO:0000313" key="2">
    <source>
        <dbReference type="Proteomes" id="UP000533476"/>
    </source>
</evidence>
<evidence type="ECO:0000313" key="1">
    <source>
        <dbReference type="EMBL" id="NMP22901.1"/>
    </source>
</evidence>
<dbReference type="EMBL" id="JABBVZ010000034">
    <property type="protein sequence ID" value="NMP22901.1"/>
    <property type="molecule type" value="Genomic_DNA"/>
</dbReference>
<keyword evidence="2" id="KW-1185">Reference proteome</keyword>
<comment type="caution">
    <text evidence="1">The sequence shown here is derived from an EMBL/GenBank/DDBJ whole genome shotgun (WGS) entry which is preliminary data.</text>
</comment>
<dbReference type="Proteomes" id="UP000533476">
    <property type="component" value="Unassembled WGS sequence"/>
</dbReference>
<accession>A0A7Y0L573</accession>